<feature type="region of interest" description="Disordered" evidence="4">
    <location>
        <begin position="381"/>
        <end position="412"/>
    </location>
</feature>
<feature type="compositionally biased region" description="Basic and acidic residues" evidence="4">
    <location>
        <begin position="326"/>
        <end position="338"/>
    </location>
</feature>
<feature type="region of interest" description="Disordered" evidence="4">
    <location>
        <begin position="182"/>
        <end position="211"/>
    </location>
</feature>
<feature type="compositionally biased region" description="Basic residues" evidence="4">
    <location>
        <begin position="402"/>
        <end position="411"/>
    </location>
</feature>
<dbReference type="Pfam" id="PF03514">
    <property type="entry name" value="GRAS"/>
    <property type="match status" value="1"/>
</dbReference>
<keyword evidence="1" id="KW-0805">Transcription regulation</keyword>
<feature type="region of interest" description="SAW" evidence="3">
    <location>
        <begin position="714"/>
        <end position="789"/>
    </location>
</feature>
<dbReference type="OrthoDB" id="735593at2759"/>
<reference evidence="5 6" key="1">
    <citation type="journal article" date="2020" name="Nat. Food">
        <title>A phased Vanilla planifolia genome enables genetic improvement of flavour and production.</title>
        <authorList>
            <person name="Hasing T."/>
            <person name="Tang H."/>
            <person name="Brym M."/>
            <person name="Khazi F."/>
            <person name="Huang T."/>
            <person name="Chambers A.H."/>
        </authorList>
    </citation>
    <scope>NUCLEOTIDE SEQUENCE [LARGE SCALE GENOMIC DNA]</scope>
    <source>
        <tissue evidence="5">Leaf</tissue>
    </source>
</reference>
<feature type="region of interest" description="Leucine repeat I (LRI)" evidence="3">
    <location>
        <begin position="416"/>
        <end position="476"/>
    </location>
</feature>
<evidence type="ECO:0000256" key="3">
    <source>
        <dbReference type="PROSITE-ProRule" id="PRU01191"/>
    </source>
</evidence>
<dbReference type="Proteomes" id="UP000639772">
    <property type="component" value="Chromosome 10"/>
</dbReference>
<dbReference type="PROSITE" id="PS50985">
    <property type="entry name" value="GRAS"/>
    <property type="match status" value="1"/>
</dbReference>
<gene>
    <name evidence="5" type="ORF">HPP92_019352</name>
</gene>
<comment type="caution">
    <text evidence="5">The sequence shown here is derived from an EMBL/GenBank/DDBJ whole genome shotgun (WGS) entry which is preliminary data.</text>
</comment>
<evidence type="ECO:0000313" key="5">
    <source>
        <dbReference type="EMBL" id="KAG0465188.1"/>
    </source>
</evidence>
<protein>
    <recommendedName>
        <fullName evidence="7">Scarecrow-like protein 9</fullName>
    </recommendedName>
</protein>
<comment type="similarity">
    <text evidence="3">Belongs to the GRAS family.</text>
</comment>
<proteinExistence type="inferred from homology"/>
<sequence>MSPAITGCRKCITAIYRIRAVRNAGETCLDWGRLVHLLAACVVKVWSSSSIDGFWARLCFHGVLLGSLVKELVTWRSEGEMLRNPMGFDGIPDDYKYIDYLSVDDFLAQNLPLDPSFGEPPQVSFDIDTFLEPPNSSPIENSDMVLEYINDMLMNENMDDKFDMLQSHPDLEATEKPFYEIIGEKYPPSPDGPPLYSSPGSESSDSNRSHHFSSNGVGDINFFLENDVKTAEFLHHSQIYSSQASFSSEHQSAAFLAGSDFHQDDFSDLFFRTIPASQFEKGVEEAKKFLPSQAKLVVNVGNAGFDLPQEPVSSSSDSRGTRQKCRHDDDFDSEDQRSRKQYAFSNDEPTVSPELFDMVLLCGGEKFPNVITTIRQEMQSEAASNKDSSLSRTEFTAPVTGRKSRSKKKQPKKEVVDLNTLLLHCAQTVTTGDHQRAYELLRQIRQHSSPTGDASQRVAHYFADGLEARLAGTGSEIYNALVSKRKTASDVLKAYRLYLAASPFKKVSYHYAIHMILKTIENATRVHILDFGIYFGFQWPVFLKMLGARPGGPPKLRITGIDVPQPGFRPSERIEETGQRLSEYAKRFGVPFEYQALASKLDEVKPEDLHLDEEETLVVNCVFRLSSLGDETMGVDCARDKFLNNVRKLNPALFVNVCSNGSYGAPFFVTRFREALYHFSALFDMLEMTVPREHDQRLLVERDLYGKFAINVVSCEGTERVERPETYKQTLVRSMRAGFEQLGIDPEFLKKAKCAVKTYYHKDFSLDEDGKWLLMGWRGRIFIGLSAWKPRYS</sequence>
<dbReference type="InterPro" id="IPR005202">
    <property type="entry name" value="TF_GRAS"/>
</dbReference>
<feature type="compositionally biased region" description="Polar residues" evidence="4">
    <location>
        <begin position="381"/>
        <end position="394"/>
    </location>
</feature>
<keyword evidence="2" id="KW-0804">Transcription</keyword>
<feature type="region of interest" description="Leucine repeat II (LRII)" evidence="3">
    <location>
        <begin position="576"/>
        <end position="608"/>
    </location>
</feature>
<comment type="caution">
    <text evidence="3">Lacks conserved residue(s) required for the propagation of feature annotation.</text>
</comment>
<accession>A0A835UKV9</accession>
<evidence type="ECO:0000256" key="2">
    <source>
        <dbReference type="ARBA" id="ARBA00023163"/>
    </source>
</evidence>
<dbReference type="EMBL" id="JADCNM010000010">
    <property type="protein sequence ID" value="KAG0465188.1"/>
    <property type="molecule type" value="Genomic_DNA"/>
</dbReference>
<evidence type="ECO:0000313" key="6">
    <source>
        <dbReference type="Proteomes" id="UP000639772"/>
    </source>
</evidence>
<dbReference type="PANTHER" id="PTHR31636">
    <property type="entry name" value="OSJNBA0084A10.13 PROTEIN-RELATED"/>
    <property type="match status" value="1"/>
</dbReference>
<evidence type="ECO:0008006" key="7">
    <source>
        <dbReference type="Google" id="ProtNLM"/>
    </source>
</evidence>
<evidence type="ECO:0000256" key="1">
    <source>
        <dbReference type="ARBA" id="ARBA00023015"/>
    </source>
</evidence>
<organism evidence="5 6">
    <name type="scientific">Vanilla planifolia</name>
    <name type="common">Vanilla</name>
    <dbReference type="NCBI Taxonomy" id="51239"/>
    <lineage>
        <taxon>Eukaryota</taxon>
        <taxon>Viridiplantae</taxon>
        <taxon>Streptophyta</taxon>
        <taxon>Embryophyta</taxon>
        <taxon>Tracheophyta</taxon>
        <taxon>Spermatophyta</taxon>
        <taxon>Magnoliopsida</taxon>
        <taxon>Liliopsida</taxon>
        <taxon>Asparagales</taxon>
        <taxon>Orchidaceae</taxon>
        <taxon>Vanilloideae</taxon>
        <taxon>Vanilleae</taxon>
        <taxon>Vanilla</taxon>
    </lineage>
</organism>
<feature type="short sequence motif" description="VHIID" evidence="3">
    <location>
        <begin position="526"/>
        <end position="530"/>
    </location>
</feature>
<feature type="region of interest" description="Disordered" evidence="4">
    <location>
        <begin position="307"/>
        <end position="348"/>
    </location>
</feature>
<name>A0A835UKV9_VANPL</name>
<feature type="region of interest" description="VHIID" evidence="3">
    <location>
        <begin position="495"/>
        <end position="560"/>
    </location>
</feature>
<evidence type="ECO:0000256" key="4">
    <source>
        <dbReference type="SAM" id="MobiDB-lite"/>
    </source>
</evidence>
<dbReference type="AlphaFoldDB" id="A0A835UKV9"/>